<dbReference type="Pfam" id="PF12019">
    <property type="entry name" value="GspH"/>
    <property type="match status" value="1"/>
</dbReference>
<evidence type="ECO:0000256" key="2">
    <source>
        <dbReference type="ARBA" id="ARBA00021549"/>
    </source>
</evidence>
<reference evidence="13" key="1">
    <citation type="submission" date="2006-12" db="EMBL/GenBank/DDBJ databases">
        <title>Complete sequence of chromosome 1 of Verminephrobacter eiseniae EF01-2.</title>
        <authorList>
            <person name="Copeland A."/>
            <person name="Lucas S."/>
            <person name="Lapidus A."/>
            <person name="Barry K."/>
            <person name="Detter J.C."/>
            <person name="Glavina del Rio T."/>
            <person name="Dalin E."/>
            <person name="Tice H."/>
            <person name="Pitluck S."/>
            <person name="Chertkov O."/>
            <person name="Brettin T."/>
            <person name="Bruce D."/>
            <person name="Han C."/>
            <person name="Tapia R."/>
            <person name="Gilna P."/>
            <person name="Schmutz J."/>
            <person name="Larimer F."/>
            <person name="Land M."/>
            <person name="Hauser L."/>
            <person name="Kyrpides N."/>
            <person name="Kim E."/>
            <person name="Stahl D."/>
            <person name="Richardson P."/>
        </authorList>
    </citation>
    <scope>NUCLEOTIDE SEQUENCE [LARGE SCALE GENOMIC DNA]</scope>
    <source>
        <strain evidence="13">EF01-2</strain>
    </source>
</reference>
<dbReference type="OrthoDB" id="8592199at2"/>
<evidence type="ECO:0000256" key="7">
    <source>
        <dbReference type="ARBA" id="ARBA00022989"/>
    </source>
</evidence>
<evidence type="ECO:0000256" key="6">
    <source>
        <dbReference type="ARBA" id="ARBA00022692"/>
    </source>
</evidence>
<dbReference type="GeneID" id="76463312"/>
<evidence type="ECO:0000256" key="1">
    <source>
        <dbReference type="ARBA" id="ARBA00004377"/>
    </source>
</evidence>
<keyword evidence="5" id="KW-0997">Cell inner membrane</keyword>
<dbReference type="Gene3D" id="3.55.40.10">
    <property type="entry name" value="minor pseudopilin epsh domain"/>
    <property type="match status" value="1"/>
</dbReference>
<name>A1WF77_VEREI</name>
<dbReference type="RefSeq" id="WP_011808300.1">
    <property type="nucleotide sequence ID" value="NC_008786.1"/>
</dbReference>
<dbReference type="AlphaFoldDB" id="A1WF77"/>
<evidence type="ECO:0000256" key="9">
    <source>
        <dbReference type="ARBA" id="ARBA00025772"/>
    </source>
</evidence>
<proteinExistence type="inferred from homology"/>
<evidence type="ECO:0000256" key="4">
    <source>
        <dbReference type="ARBA" id="ARBA00022481"/>
    </source>
</evidence>
<dbReference type="NCBIfam" id="TIGR02532">
    <property type="entry name" value="IV_pilin_GFxxxE"/>
    <property type="match status" value="1"/>
</dbReference>
<organism evidence="12 13">
    <name type="scientific">Verminephrobacter eiseniae (strain EF01-2)</name>
    <dbReference type="NCBI Taxonomy" id="391735"/>
    <lineage>
        <taxon>Bacteria</taxon>
        <taxon>Pseudomonadati</taxon>
        <taxon>Pseudomonadota</taxon>
        <taxon>Betaproteobacteria</taxon>
        <taxon>Burkholderiales</taxon>
        <taxon>Comamonadaceae</taxon>
        <taxon>Verminephrobacter</taxon>
    </lineage>
</organism>
<evidence type="ECO:0000256" key="8">
    <source>
        <dbReference type="ARBA" id="ARBA00023136"/>
    </source>
</evidence>
<keyword evidence="4" id="KW-0488">Methylation</keyword>
<protein>
    <recommendedName>
        <fullName evidence="2">Type II secretion system protein H</fullName>
    </recommendedName>
    <alternativeName>
        <fullName evidence="10">General secretion pathway protein H</fullName>
    </alternativeName>
</protein>
<comment type="subcellular location">
    <subcellularLocation>
        <location evidence="1">Cell inner membrane</location>
        <topology evidence="1">Single-pass membrane protein</topology>
    </subcellularLocation>
</comment>
<accession>A1WF77</accession>
<feature type="domain" description="General secretion pathway GspH" evidence="11">
    <location>
        <begin position="71"/>
        <end position="185"/>
    </location>
</feature>
<evidence type="ECO:0000256" key="3">
    <source>
        <dbReference type="ARBA" id="ARBA00022475"/>
    </source>
</evidence>
<keyword evidence="13" id="KW-1185">Reference proteome</keyword>
<evidence type="ECO:0000259" key="11">
    <source>
        <dbReference type="Pfam" id="PF12019"/>
    </source>
</evidence>
<dbReference type="GO" id="GO:0015628">
    <property type="term" value="P:protein secretion by the type II secretion system"/>
    <property type="evidence" value="ECO:0007669"/>
    <property type="project" value="InterPro"/>
</dbReference>
<comment type="similarity">
    <text evidence="9">Belongs to the GSP H family.</text>
</comment>
<dbReference type="InterPro" id="IPR022346">
    <property type="entry name" value="T2SS_GspH"/>
</dbReference>
<dbReference type="GO" id="GO:0005886">
    <property type="term" value="C:plasma membrane"/>
    <property type="evidence" value="ECO:0007669"/>
    <property type="project" value="UniProtKB-SubCell"/>
</dbReference>
<dbReference type="KEGG" id="vei:Veis_0500"/>
<dbReference type="EMBL" id="CP000542">
    <property type="protein sequence ID" value="ABM56284.1"/>
    <property type="molecule type" value="Genomic_DNA"/>
</dbReference>
<dbReference type="eggNOG" id="COG4970">
    <property type="taxonomic scope" value="Bacteria"/>
</dbReference>
<dbReference type="HOGENOM" id="CLU_084761_1_3_4"/>
<dbReference type="STRING" id="391735.Veis_0500"/>
<evidence type="ECO:0000313" key="13">
    <source>
        <dbReference type="Proteomes" id="UP000000374"/>
    </source>
</evidence>
<keyword evidence="8" id="KW-0472">Membrane</keyword>
<evidence type="ECO:0000256" key="10">
    <source>
        <dbReference type="ARBA" id="ARBA00030775"/>
    </source>
</evidence>
<keyword evidence="3" id="KW-1003">Cell membrane</keyword>
<keyword evidence="6" id="KW-0812">Transmembrane</keyword>
<dbReference type="InterPro" id="IPR012902">
    <property type="entry name" value="N_methyl_site"/>
</dbReference>
<dbReference type="Pfam" id="PF07963">
    <property type="entry name" value="N_methyl"/>
    <property type="match status" value="1"/>
</dbReference>
<dbReference type="InterPro" id="IPR045584">
    <property type="entry name" value="Pilin-like"/>
</dbReference>
<sequence length="218" mass="23711">MIHQSPRAGAAHPSMQRLREQLPKSRLRTVARGFTLTELLMTLALAAILGSLAAPAVRDFIVRSKLTNLGNEFISSVLKARSEAVNRNTCVTLCLSSNADADAPACASTTPTTDWHKGWILFLNPICNNDATAPADPINMLLARPAANADYSLLAQNGKTKMIFNAHGGLANADLEQFNLIYKSSEDPLTKKFAFNICMNGLGRTRMIPPNKTCTNYH</sequence>
<evidence type="ECO:0000256" key="5">
    <source>
        <dbReference type="ARBA" id="ARBA00022519"/>
    </source>
</evidence>
<dbReference type="GO" id="GO:0015627">
    <property type="term" value="C:type II protein secretion system complex"/>
    <property type="evidence" value="ECO:0007669"/>
    <property type="project" value="InterPro"/>
</dbReference>
<gene>
    <name evidence="12" type="ordered locus">Veis_0500</name>
</gene>
<dbReference type="Proteomes" id="UP000000374">
    <property type="component" value="Chromosome"/>
</dbReference>
<evidence type="ECO:0000313" key="12">
    <source>
        <dbReference type="EMBL" id="ABM56284.1"/>
    </source>
</evidence>
<keyword evidence="7" id="KW-1133">Transmembrane helix</keyword>
<dbReference type="SUPFAM" id="SSF54523">
    <property type="entry name" value="Pili subunits"/>
    <property type="match status" value="1"/>
</dbReference>